<gene>
    <name evidence="2" type="ORF">PS417_00545</name>
</gene>
<proteinExistence type="predicted"/>
<feature type="domain" description="YjiS-like" evidence="1">
    <location>
        <begin position="16"/>
        <end position="50"/>
    </location>
</feature>
<sequence>MDTPPLRYKRLLRHTASTLAKWLRLAYERRQLSQLDSRELSDLGISHGDRMAELSKPFWRD</sequence>
<evidence type="ECO:0000259" key="1">
    <source>
        <dbReference type="Pfam" id="PF06568"/>
    </source>
</evidence>
<protein>
    <recommendedName>
        <fullName evidence="1">YjiS-like domain-containing protein</fullName>
    </recommendedName>
</protein>
<dbReference type="EMBL" id="CP007637">
    <property type="protein sequence ID" value="AIB34075.1"/>
    <property type="molecule type" value="Genomic_DNA"/>
</dbReference>
<dbReference type="Proteomes" id="UP000027308">
    <property type="component" value="Chromosome"/>
</dbReference>
<organism evidence="2 3">
    <name type="scientific">Pseudomonas simiae</name>
    <dbReference type="NCBI Taxonomy" id="321846"/>
    <lineage>
        <taxon>Bacteria</taxon>
        <taxon>Pseudomonadati</taxon>
        <taxon>Pseudomonadota</taxon>
        <taxon>Gammaproteobacteria</taxon>
        <taxon>Pseudomonadales</taxon>
        <taxon>Pseudomonadaceae</taxon>
        <taxon>Pseudomonas</taxon>
    </lineage>
</organism>
<dbReference type="RefSeq" id="WP_010207870.1">
    <property type="nucleotide sequence ID" value="NZ_CP007637.1"/>
</dbReference>
<dbReference type="Pfam" id="PF06568">
    <property type="entry name" value="YjiS-like"/>
    <property type="match status" value="1"/>
</dbReference>
<name>A0A1N7TV69_9PSED</name>
<reference evidence="2 3" key="1">
    <citation type="submission" date="2014-05" db="EMBL/GenBank/DDBJ databases">
        <title>Pseudomonas simiae WCS417.</title>
        <authorList>
            <person name="Berendsen R.L."/>
        </authorList>
    </citation>
    <scope>NUCLEOTIDE SEQUENCE [LARGE SCALE GENOMIC DNA]</scope>
    <source>
        <strain evidence="2 3">WCS417</strain>
    </source>
</reference>
<evidence type="ECO:0000313" key="3">
    <source>
        <dbReference type="Proteomes" id="UP000027308"/>
    </source>
</evidence>
<evidence type="ECO:0000313" key="2">
    <source>
        <dbReference type="EMBL" id="AIB34075.1"/>
    </source>
</evidence>
<accession>A0A1N7TV69</accession>
<dbReference type="InterPro" id="IPR009506">
    <property type="entry name" value="YjiS-like"/>
</dbReference>
<dbReference type="AlphaFoldDB" id="A0A1N7TV69"/>
<dbReference type="OrthoDB" id="5588773at2"/>
<dbReference type="GeneID" id="45620776"/>